<name>A0A6S7IR92_PARCT</name>
<dbReference type="EMBL" id="CACRXK020010435">
    <property type="protein sequence ID" value="CAB4019400.1"/>
    <property type="molecule type" value="Genomic_DNA"/>
</dbReference>
<dbReference type="AlphaFoldDB" id="A0A6S7IR92"/>
<organism evidence="1 2">
    <name type="scientific">Paramuricea clavata</name>
    <name type="common">Red gorgonian</name>
    <name type="synonym">Violescent sea-whip</name>
    <dbReference type="NCBI Taxonomy" id="317549"/>
    <lineage>
        <taxon>Eukaryota</taxon>
        <taxon>Metazoa</taxon>
        <taxon>Cnidaria</taxon>
        <taxon>Anthozoa</taxon>
        <taxon>Octocorallia</taxon>
        <taxon>Malacalcyonacea</taxon>
        <taxon>Plexauridae</taxon>
        <taxon>Paramuricea</taxon>
    </lineage>
</organism>
<gene>
    <name evidence="1" type="ORF">PACLA_8A083101</name>
</gene>
<keyword evidence="2" id="KW-1185">Reference proteome</keyword>
<dbReference type="Proteomes" id="UP001152795">
    <property type="component" value="Unassembled WGS sequence"/>
</dbReference>
<evidence type="ECO:0000313" key="1">
    <source>
        <dbReference type="EMBL" id="CAB4019400.1"/>
    </source>
</evidence>
<reference evidence="1" key="1">
    <citation type="submission" date="2020-04" db="EMBL/GenBank/DDBJ databases">
        <authorList>
            <person name="Alioto T."/>
            <person name="Alioto T."/>
            <person name="Gomez Garrido J."/>
        </authorList>
    </citation>
    <scope>NUCLEOTIDE SEQUENCE</scope>
    <source>
        <strain evidence="1">A484AB</strain>
    </source>
</reference>
<feature type="non-terminal residue" evidence="1">
    <location>
        <position position="1"/>
    </location>
</feature>
<evidence type="ECO:0000313" key="2">
    <source>
        <dbReference type="Proteomes" id="UP001152795"/>
    </source>
</evidence>
<accession>A0A6S7IR92</accession>
<proteinExistence type="predicted"/>
<feature type="non-terminal residue" evidence="1">
    <location>
        <position position="262"/>
    </location>
</feature>
<sequence length="262" mass="30367">LRVVKYMLFPAYLHNFIALKLAFVSMWHSRPPRGTLSQFFMPYFGAPSTSGLGTIPLTPALPPSRRPWPKATIRKHKSTGARMPAFLTKSSRLEIETKRQGTSQRRQNVSYKIGEKLLIVLYSRYNFQGLYTYIDMSNQIRILLADKFTITKKPWRFCKTSLINKFIQISTFTFPMKGTEMTPRGQNTPRLHYAQFLVNEFFVSLVMIYLSKEVLTRNNRTSIICQKKYFSSTMRSSPDEKQNCQTIHSDNSILPNITLGNR</sequence>
<protein>
    <submittedName>
        <fullName evidence="1">Uncharacterized protein</fullName>
    </submittedName>
</protein>
<comment type="caution">
    <text evidence="1">The sequence shown here is derived from an EMBL/GenBank/DDBJ whole genome shotgun (WGS) entry which is preliminary data.</text>
</comment>